<dbReference type="InterPro" id="IPR039568">
    <property type="entry name" value="Peptidase_MA-like_dom"/>
</dbReference>
<feature type="compositionally biased region" description="Low complexity" evidence="1">
    <location>
        <begin position="440"/>
        <end position="455"/>
    </location>
</feature>
<evidence type="ECO:0000256" key="2">
    <source>
        <dbReference type="SAM" id="Phobius"/>
    </source>
</evidence>
<dbReference type="Pfam" id="PF13485">
    <property type="entry name" value="Peptidase_MA_2"/>
    <property type="match status" value="1"/>
</dbReference>
<evidence type="ECO:0000313" key="4">
    <source>
        <dbReference type="EMBL" id="SUZ48591.1"/>
    </source>
</evidence>
<reference evidence="4" key="1">
    <citation type="submission" date="2018-05" db="EMBL/GenBank/DDBJ databases">
        <authorList>
            <person name="Lanie J.A."/>
            <person name="Ng W.-L."/>
            <person name="Kazmierczak K.M."/>
            <person name="Andrzejewski T.M."/>
            <person name="Davidsen T.M."/>
            <person name="Wayne K.J."/>
            <person name="Tettelin H."/>
            <person name="Glass J.I."/>
            <person name="Rusch D."/>
            <person name="Podicherti R."/>
            <person name="Tsui H.-C.T."/>
            <person name="Winkler M.E."/>
        </authorList>
    </citation>
    <scope>NUCLEOTIDE SEQUENCE</scope>
</reference>
<protein>
    <recommendedName>
        <fullName evidence="3">Peptidase MA-like domain-containing protein</fullName>
    </recommendedName>
</protein>
<feature type="domain" description="Peptidase MA-like" evidence="3">
    <location>
        <begin position="202"/>
        <end position="401"/>
    </location>
</feature>
<keyword evidence="2" id="KW-0812">Transmembrane</keyword>
<gene>
    <name evidence="4" type="ORF">METZ01_LOCUS1445</name>
</gene>
<proteinExistence type="predicted"/>
<keyword evidence="2" id="KW-1133">Transmembrane helix</keyword>
<feature type="transmembrane region" description="Helical" evidence="2">
    <location>
        <begin position="39"/>
        <end position="59"/>
    </location>
</feature>
<sequence length="517" mass="56629">MKISVKIKFAELSSLPGSPVYRHWRSTNVNLIKEEDLRVFVFVTTLFLLAGSAFSATMVTRADEGNINVVEAKAESRFPDGIKFSVIANSTDGIDDIRVFFSKVDQQGRSSYRSVDFEPGDSVVGESVLPSGRGGDYFPPGTKIEYSFEVRDKAGAVFRTDSKEFVYEDNRFEWLTVVEDLITVYYYGEYVEDRANVVLAAAKENMERMLPVLGIAPTEPLRIVSYNNYRHMSSALPFRSQTVSEGLQTQGMAFSNERVLLVHGFDPTVTGTVSHEFTHLLVGEAAGSAIGQVPSWLNEGLAEYGNIDPTDDYNAALRYGIFTRRIKPLWYLSSFGGTPEDIIIAYGQGRSVVQYMIDTYGEARMAALFPVLQRTLDIDLALLEVYAMDQYGLDTAWRAALGLEPLPSPDELESELEEASETSETEAFPAENSETDESPADTGSASESTDTAESTPKADPAGATEDDEKDSEGGSNSPGCNVPASGNAPTGLGMLLLLGAPFGLVALPRLRRRWPFS</sequence>
<keyword evidence="2" id="KW-0472">Membrane</keyword>
<accession>A0A381N1Y1</accession>
<evidence type="ECO:0000256" key="1">
    <source>
        <dbReference type="SAM" id="MobiDB-lite"/>
    </source>
</evidence>
<dbReference type="AlphaFoldDB" id="A0A381N1Y1"/>
<name>A0A381N1Y1_9ZZZZ</name>
<organism evidence="4">
    <name type="scientific">marine metagenome</name>
    <dbReference type="NCBI Taxonomy" id="408172"/>
    <lineage>
        <taxon>unclassified sequences</taxon>
        <taxon>metagenomes</taxon>
        <taxon>ecological metagenomes</taxon>
    </lineage>
</organism>
<feature type="compositionally biased region" description="Acidic residues" evidence="1">
    <location>
        <begin position="410"/>
        <end position="424"/>
    </location>
</feature>
<evidence type="ECO:0000259" key="3">
    <source>
        <dbReference type="Pfam" id="PF13485"/>
    </source>
</evidence>
<feature type="region of interest" description="Disordered" evidence="1">
    <location>
        <begin position="408"/>
        <end position="485"/>
    </location>
</feature>
<dbReference type="EMBL" id="UINC01000077">
    <property type="protein sequence ID" value="SUZ48591.1"/>
    <property type="molecule type" value="Genomic_DNA"/>
</dbReference>